<accession>A0A5N7DIQ6</accession>
<gene>
    <name evidence="1" type="ORF">BDV37DRAFT_91648</name>
</gene>
<protein>
    <submittedName>
        <fullName evidence="1">Uncharacterized protein</fullName>
    </submittedName>
</protein>
<dbReference type="AlphaFoldDB" id="A0A5N7DIQ6"/>
<dbReference type="RefSeq" id="XP_031942757.1">
    <property type="nucleotide sequence ID" value="XM_032091438.1"/>
</dbReference>
<sequence>MKKRRRDESSRDDDLLGLRCIRQDHRCQDNFLALGPSSHITSHHTQTRNDTRQWNRSKGVFLPLSMPAFYTLQSLSLTEMKDPRTMSTKNSLPRRCQYEGRAFSRSLSRVISALTRLLTPVTIRHHHTIDAFSDLPFLHPRFLSTNHERNKRCKIP</sequence>
<reference evidence="1 2" key="1">
    <citation type="submission" date="2019-04" db="EMBL/GenBank/DDBJ databases">
        <authorList>
            <consortium name="DOE Joint Genome Institute"/>
            <person name="Mondo S."/>
            <person name="Kjaerbolling I."/>
            <person name="Vesth T."/>
            <person name="Frisvad J.C."/>
            <person name="Nybo J.L."/>
            <person name="Theobald S."/>
            <person name="Kildgaard S."/>
            <person name="Isbrandt T."/>
            <person name="Kuo A."/>
            <person name="Sato A."/>
            <person name="Lyhne E.K."/>
            <person name="Kogle M.E."/>
            <person name="Wiebenga A."/>
            <person name="Kun R.S."/>
            <person name="Lubbers R.J."/>
            <person name="Makela M.R."/>
            <person name="Barry K."/>
            <person name="Chovatia M."/>
            <person name="Clum A."/>
            <person name="Daum C."/>
            <person name="Haridas S."/>
            <person name="He G."/>
            <person name="LaButti K."/>
            <person name="Lipzen A."/>
            <person name="Riley R."/>
            <person name="Salamov A."/>
            <person name="Simmons B.A."/>
            <person name="Magnuson J.K."/>
            <person name="Henrissat B."/>
            <person name="Mortensen U.H."/>
            <person name="Larsen T.O."/>
            <person name="Devries R.P."/>
            <person name="Grigoriev I.V."/>
            <person name="Machida M."/>
            <person name="Baker S.E."/>
            <person name="Andersen M.R."/>
            <person name="Cantor M.N."/>
            <person name="Hua S.X."/>
        </authorList>
    </citation>
    <scope>NUCLEOTIDE SEQUENCE [LARGE SCALE GENOMIC DNA]</scope>
    <source>
        <strain evidence="1 2">CBS 119388</strain>
    </source>
</reference>
<organism evidence="1 2">
    <name type="scientific">Aspergillus pseudonomiae</name>
    <dbReference type="NCBI Taxonomy" id="1506151"/>
    <lineage>
        <taxon>Eukaryota</taxon>
        <taxon>Fungi</taxon>
        <taxon>Dikarya</taxon>
        <taxon>Ascomycota</taxon>
        <taxon>Pezizomycotina</taxon>
        <taxon>Eurotiomycetes</taxon>
        <taxon>Eurotiomycetidae</taxon>
        <taxon>Eurotiales</taxon>
        <taxon>Aspergillaceae</taxon>
        <taxon>Aspergillus</taxon>
        <taxon>Aspergillus subgen. Circumdati</taxon>
    </lineage>
</organism>
<dbReference type="EMBL" id="ML736760">
    <property type="protein sequence ID" value="KAE8405438.1"/>
    <property type="molecule type" value="Genomic_DNA"/>
</dbReference>
<evidence type="ECO:0000313" key="2">
    <source>
        <dbReference type="Proteomes" id="UP000325579"/>
    </source>
</evidence>
<name>A0A5N7DIQ6_9EURO</name>
<dbReference type="GeneID" id="43676129"/>
<dbReference type="Proteomes" id="UP000325579">
    <property type="component" value="Unassembled WGS sequence"/>
</dbReference>
<keyword evidence="2" id="KW-1185">Reference proteome</keyword>
<evidence type="ECO:0000313" key="1">
    <source>
        <dbReference type="EMBL" id="KAE8405438.1"/>
    </source>
</evidence>
<proteinExistence type="predicted"/>